<keyword evidence="1" id="KW-0472">Membrane</keyword>
<evidence type="ECO:0000256" key="1">
    <source>
        <dbReference type="SAM" id="Phobius"/>
    </source>
</evidence>
<feature type="transmembrane region" description="Helical" evidence="1">
    <location>
        <begin position="21"/>
        <end position="44"/>
    </location>
</feature>
<dbReference type="InterPro" id="IPR011990">
    <property type="entry name" value="TPR-like_helical_dom_sf"/>
</dbReference>
<name>A0ABY5LMU8_9CYAN</name>
<dbReference type="EMBL" id="CP099464">
    <property type="protein sequence ID" value="UUO13282.1"/>
    <property type="molecule type" value="Genomic_DNA"/>
</dbReference>
<evidence type="ECO:0000313" key="3">
    <source>
        <dbReference type="Proteomes" id="UP001057561"/>
    </source>
</evidence>
<organism evidence="2 3">
    <name type="scientific">Dolichospermum heterosporum TAC447</name>
    <dbReference type="NCBI Taxonomy" id="747523"/>
    <lineage>
        <taxon>Bacteria</taxon>
        <taxon>Bacillati</taxon>
        <taxon>Cyanobacteriota</taxon>
        <taxon>Cyanophyceae</taxon>
        <taxon>Nostocales</taxon>
        <taxon>Aphanizomenonaceae</taxon>
        <taxon>Dolichospermum</taxon>
        <taxon>Dolichospermum heterosporum</taxon>
    </lineage>
</organism>
<keyword evidence="1" id="KW-1133">Transmembrane helix</keyword>
<sequence length="133" mass="14886">MTISEKEYFAQRSKQIENRKRIFTIVSIVSFFGSIAFGGISAVLSSLSSAKQQPQQPATESVITQLQKQAQGYKLVLQREPNNQVALEKLSIIRVRSGDTQGAIALIERLVKLHPDRQDYKTVLAEVKKRVGN</sequence>
<gene>
    <name evidence="2" type="ORF">NG743_14350</name>
</gene>
<dbReference type="Proteomes" id="UP001057561">
    <property type="component" value="Chromosome"/>
</dbReference>
<keyword evidence="1" id="KW-0812">Transmembrane</keyword>
<reference evidence="2" key="1">
    <citation type="submission" date="2022-06" db="EMBL/GenBank/DDBJ databases">
        <title>Nostosin G and Spiroidesin B from the Cyanobacterium Dolichospermum sp. NIES-1697.</title>
        <authorList>
            <person name="Phan C.-S."/>
            <person name="Mehjabin J.J."/>
            <person name="Anas A.R.J."/>
            <person name="Hayasaka M."/>
            <person name="Onoki R."/>
            <person name="Wang J."/>
            <person name="Umezawa T."/>
            <person name="Washio K."/>
            <person name="Morikawa M."/>
            <person name="Okino T."/>
        </authorList>
    </citation>
    <scope>NUCLEOTIDE SEQUENCE</scope>
    <source>
        <strain evidence="2">NIES-1697</strain>
    </source>
</reference>
<evidence type="ECO:0000313" key="2">
    <source>
        <dbReference type="EMBL" id="UUO13282.1"/>
    </source>
</evidence>
<keyword evidence="3" id="KW-1185">Reference proteome</keyword>
<protein>
    <submittedName>
        <fullName evidence="2">Tetratricopeptide repeat protein</fullName>
    </submittedName>
</protein>
<proteinExistence type="predicted"/>
<dbReference type="RefSeq" id="WP_027403433.1">
    <property type="nucleotide sequence ID" value="NZ_CP099464.1"/>
</dbReference>
<dbReference type="Gene3D" id="1.25.40.10">
    <property type="entry name" value="Tetratricopeptide repeat domain"/>
    <property type="match status" value="1"/>
</dbReference>
<accession>A0ABY5LMU8</accession>
<dbReference type="SUPFAM" id="SSF48452">
    <property type="entry name" value="TPR-like"/>
    <property type="match status" value="1"/>
</dbReference>